<dbReference type="InterPro" id="IPR018490">
    <property type="entry name" value="cNMP-bd_dom_sf"/>
</dbReference>
<evidence type="ECO:0000256" key="2">
    <source>
        <dbReference type="ARBA" id="ARBA00023125"/>
    </source>
</evidence>
<dbReference type="PANTHER" id="PTHR24567:SF75">
    <property type="entry name" value="FUMARATE AND NITRATE REDUCTION REGULATORY PROTEIN"/>
    <property type="match status" value="1"/>
</dbReference>
<name>A0ABY3ZHT8_9RHOB</name>
<gene>
    <name evidence="6" type="primary">fixK_1</name>
    <name evidence="6" type="ORF">DSM109990_01024</name>
</gene>
<dbReference type="SMART" id="SM00100">
    <property type="entry name" value="cNMP"/>
    <property type="match status" value="1"/>
</dbReference>
<dbReference type="SUPFAM" id="SSF46785">
    <property type="entry name" value="Winged helix' DNA-binding domain"/>
    <property type="match status" value="1"/>
</dbReference>
<dbReference type="SUPFAM" id="SSF51206">
    <property type="entry name" value="cAMP-binding domain-like"/>
    <property type="match status" value="1"/>
</dbReference>
<dbReference type="InterPro" id="IPR036388">
    <property type="entry name" value="WH-like_DNA-bd_sf"/>
</dbReference>
<dbReference type="Gene3D" id="2.60.120.10">
    <property type="entry name" value="Jelly Rolls"/>
    <property type="match status" value="1"/>
</dbReference>
<keyword evidence="1" id="KW-0805">Transcription regulation</keyword>
<evidence type="ECO:0000259" key="4">
    <source>
        <dbReference type="PROSITE" id="PS50042"/>
    </source>
</evidence>
<dbReference type="PANTHER" id="PTHR24567">
    <property type="entry name" value="CRP FAMILY TRANSCRIPTIONAL REGULATORY PROTEIN"/>
    <property type="match status" value="1"/>
</dbReference>
<dbReference type="PROSITE" id="PS00042">
    <property type="entry name" value="HTH_CRP_1"/>
    <property type="match status" value="1"/>
</dbReference>
<dbReference type="InterPro" id="IPR018335">
    <property type="entry name" value="Tscrpt_reg_HTH_Crp-type_CS"/>
</dbReference>
<keyword evidence="3" id="KW-0804">Transcription</keyword>
<dbReference type="Pfam" id="PF00027">
    <property type="entry name" value="cNMP_binding"/>
    <property type="match status" value="1"/>
</dbReference>
<evidence type="ECO:0000256" key="1">
    <source>
        <dbReference type="ARBA" id="ARBA00023015"/>
    </source>
</evidence>
<dbReference type="InterPro" id="IPR012318">
    <property type="entry name" value="HTH_CRP"/>
</dbReference>
<dbReference type="InterPro" id="IPR014710">
    <property type="entry name" value="RmlC-like_jellyroll"/>
</dbReference>
<dbReference type="CDD" id="cd00038">
    <property type="entry name" value="CAP_ED"/>
    <property type="match status" value="1"/>
</dbReference>
<proteinExistence type="predicted"/>
<organism evidence="6 7">
    <name type="scientific">Sulfitobacter dubius</name>
    <dbReference type="NCBI Taxonomy" id="218673"/>
    <lineage>
        <taxon>Bacteria</taxon>
        <taxon>Pseudomonadati</taxon>
        <taxon>Pseudomonadota</taxon>
        <taxon>Alphaproteobacteria</taxon>
        <taxon>Rhodobacterales</taxon>
        <taxon>Roseobacteraceae</taxon>
        <taxon>Sulfitobacter</taxon>
    </lineage>
</organism>
<evidence type="ECO:0000313" key="7">
    <source>
        <dbReference type="Proteomes" id="UP000831019"/>
    </source>
</evidence>
<dbReference type="Pfam" id="PF13545">
    <property type="entry name" value="HTH_Crp_2"/>
    <property type="match status" value="1"/>
</dbReference>
<dbReference type="CDD" id="cd00092">
    <property type="entry name" value="HTH_CRP"/>
    <property type="match status" value="1"/>
</dbReference>
<dbReference type="Proteomes" id="UP000831019">
    <property type="component" value="Chromosome"/>
</dbReference>
<dbReference type="InterPro" id="IPR000595">
    <property type="entry name" value="cNMP-bd_dom"/>
</dbReference>
<dbReference type="InterPro" id="IPR036390">
    <property type="entry name" value="WH_DNA-bd_sf"/>
</dbReference>
<reference evidence="7" key="1">
    <citation type="journal article" date="2022" name="Microorganisms">
        <title>Beyond the ABCs#Discovery of Three New Plasmid Types in Rhodobacterales (RepQ, RepY, RepW).</title>
        <authorList>
            <person name="Freese H.M."/>
            <person name="Ringel V."/>
            <person name="Overmann J."/>
            <person name="Petersen J."/>
        </authorList>
    </citation>
    <scope>NUCLEOTIDE SEQUENCE [LARGE SCALE GENOMIC DNA]</scope>
    <source>
        <strain evidence="7">DSM 109990</strain>
    </source>
</reference>
<protein>
    <submittedName>
        <fullName evidence="6">Nitrogen fixation regulation protein FixK</fullName>
    </submittedName>
</protein>
<evidence type="ECO:0000313" key="6">
    <source>
        <dbReference type="EMBL" id="UOA14225.1"/>
    </source>
</evidence>
<dbReference type="SMART" id="SM00419">
    <property type="entry name" value="HTH_CRP"/>
    <property type="match status" value="1"/>
</dbReference>
<dbReference type="PROSITE" id="PS50042">
    <property type="entry name" value="CNMP_BINDING_3"/>
    <property type="match status" value="1"/>
</dbReference>
<evidence type="ECO:0000256" key="3">
    <source>
        <dbReference type="ARBA" id="ARBA00023163"/>
    </source>
</evidence>
<dbReference type="RefSeq" id="WP_243262631.1">
    <property type="nucleotide sequence ID" value="NZ_CAXAXN010000026.1"/>
</dbReference>
<accession>A0ABY3ZHT8</accession>
<sequence length="223" mass="24237">MYVTLSSAFTPAIAAPVGIPNPAPAQRRTLSVGAHLFREGDIANNIYEITSGVFRLSRVLDDGRRQVIAFGLPGDIIGFPNGTVHHSDCEAIQAGAVISHRRHTLDTLKGDDATHQRLLHAALREISAMQDHLMMLGRKSAMEKVASFLVTLSDRIGTCRDELTRCALPMSRADIADFLGLTIETVSRTLTRLRKAGVIAFDRAQTVLIKDKDALLSAAQARV</sequence>
<evidence type="ECO:0000259" key="5">
    <source>
        <dbReference type="PROSITE" id="PS51063"/>
    </source>
</evidence>
<dbReference type="PROSITE" id="PS51063">
    <property type="entry name" value="HTH_CRP_2"/>
    <property type="match status" value="1"/>
</dbReference>
<dbReference type="EMBL" id="CP085144">
    <property type="protein sequence ID" value="UOA14225.1"/>
    <property type="molecule type" value="Genomic_DNA"/>
</dbReference>
<keyword evidence="7" id="KW-1185">Reference proteome</keyword>
<feature type="domain" description="Cyclic nucleotide-binding" evidence="4">
    <location>
        <begin position="33"/>
        <end position="78"/>
    </location>
</feature>
<dbReference type="Gene3D" id="1.10.10.10">
    <property type="entry name" value="Winged helix-like DNA-binding domain superfamily/Winged helix DNA-binding domain"/>
    <property type="match status" value="1"/>
</dbReference>
<feature type="domain" description="HTH crp-type" evidence="5">
    <location>
        <begin position="139"/>
        <end position="213"/>
    </location>
</feature>
<dbReference type="PRINTS" id="PR00034">
    <property type="entry name" value="HTHCRP"/>
</dbReference>
<dbReference type="InterPro" id="IPR050397">
    <property type="entry name" value="Env_Response_Regulators"/>
</dbReference>
<keyword evidence="2" id="KW-0238">DNA-binding</keyword>